<feature type="compositionally biased region" description="Polar residues" evidence="1">
    <location>
        <begin position="373"/>
        <end position="393"/>
    </location>
</feature>
<feature type="compositionally biased region" description="Basic and acidic residues" evidence="1">
    <location>
        <begin position="221"/>
        <end position="230"/>
    </location>
</feature>
<protein>
    <submittedName>
        <fullName evidence="2">Uncharacterized protein</fullName>
    </submittedName>
</protein>
<dbReference type="EMBL" id="KV722450">
    <property type="protein sequence ID" value="OCH88540.1"/>
    <property type="molecule type" value="Genomic_DNA"/>
</dbReference>
<feature type="compositionally biased region" description="Low complexity" evidence="1">
    <location>
        <begin position="165"/>
        <end position="174"/>
    </location>
</feature>
<feature type="region of interest" description="Disordered" evidence="1">
    <location>
        <begin position="340"/>
        <end position="422"/>
    </location>
</feature>
<dbReference type="OrthoDB" id="3271131at2759"/>
<feature type="compositionally biased region" description="Polar residues" evidence="1">
    <location>
        <begin position="183"/>
        <end position="197"/>
    </location>
</feature>
<organism evidence="2 3">
    <name type="scientific">Obba rivulosa</name>
    <dbReference type="NCBI Taxonomy" id="1052685"/>
    <lineage>
        <taxon>Eukaryota</taxon>
        <taxon>Fungi</taxon>
        <taxon>Dikarya</taxon>
        <taxon>Basidiomycota</taxon>
        <taxon>Agaricomycotina</taxon>
        <taxon>Agaricomycetes</taxon>
        <taxon>Polyporales</taxon>
        <taxon>Gelatoporiaceae</taxon>
        <taxon>Obba</taxon>
    </lineage>
</organism>
<dbReference type="Proteomes" id="UP000250043">
    <property type="component" value="Unassembled WGS sequence"/>
</dbReference>
<evidence type="ECO:0000313" key="3">
    <source>
        <dbReference type="Proteomes" id="UP000250043"/>
    </source>
</evidence>
<evidence type="ECO:0000256" key="1">
    <source>
        <dbReference type="SAM" id="MobiDB-lite"/>
    </source>
</evidence>
<proteinExistence type="predicted"/>
<feature type="region of interest" description="Disordered" evidence="1">
    <location>
        <begin position="76"/>
        <end position="95"/>
    </location>
</feature>
<feature type="region of interest" description="Disordered" evidence="1">
    <location>
        <begin position="294"/>
        <end position="325"/>
    </location>
</feature>
<feature type="compositionally biased region" description="Polar residues" evidence="1">
    <location>
        <begin position="76"/>
        <end position="94"/>
    </location>
</feature>
<sequence>MSRLSGSWTYNLRSYDCALDSDDELEHLPGDDSILKSGVESQTVSEDFDLSRRDDAVDYKPNPWTIAKLNAASRNMGNSKAAQNPKASANTTSAPLKPLLIAEAFKRQERRSKTSLSSRELGSKQPPLVVNRSHNMTNRAAVPGGCSKEIIPSVTSSTATLDSEAASAAKTATPARRHERDQSQPSAQRTASGQCDSTPKKRIGAHIARSDSIEGPPLPPKDARSQDPRRQVLSAVSDVRSKTLAIAEQSRGHPVSIPIIVVDGDMIVYLTISELGYGHPDQRSFRASDIPQTEMGHGPTLQLQSSSHNRDHAPKTSAARQAFNSRVSPEICQALPLLQDGYRHPFTPPRSSNRDTRTSPILPRQLFIGDQYVSPTRTKQDSRNSAPATSTSALLGDSTRGPSKRNAYNAFPPSPDSEWSTLPTAKRSRIAAAKVDTGHSSAMSRKFKIPGLLPSLTAKSTSSRAQGPPTELKKRVITYLPPPPQEKIASRVHGSVISSGARGPASRAEGHVTEMIEHMADPFEVANVPAGCIAHRKPPCAPVAADACDSLPSPPPSDPPVITLTDDMDDVDVYETDIYMSVDTHVLGSRYAHVRRIIAERKRAATQLWNILNLPSCGVVFCDGDMSMHSVSDCEDERPVEISIASWKL</sequence>
<keyword evidence="3" id="KW-1185">Reference proteome</keyword>
<dbReference type="AlphaFoldDB" id="A0A8E2DHS8"/>
<evidence type="ECO:0000313" key="2">
    <source>
        <dbReference type="EMBL" id="OCH88540.1"/>
    </source>
</evidence>
<gene>
    <name evidence="2" type="ORF">OBBRIDRAFT_827081</name>
</gene>
<reference evidence="2 3" key="1">
    <citation type="submission" date="2016-07" db="EMBL/GenBank/DDBJ databases">
        <title>Draft genome of the white-rot fungus Obba rivulosa 3A-2.</title>
        <authorList>
            <consortium name="DOE Joint Genome Institute"/>
            <person name="Miettinen O."/>
            <person name="Riley R."/>
            <person name="Acob R."/>
            <person name="Barry K."/>
            <person name="Cullen D."/>
            <person name="De Vries R."/>
            <person name="Hainaut M."/>
            <person name="Hatakka A."/>
            <person name="Henrissat B."/>
            <person name="Hilden K."/>
            <person name="Kuo R."/>
            <person name="Labutti K."/>
            <person name="Lipzen A."/>
            <person name="Makela M.R."/>
            <person name="Sandor L."/>
            <person name="Spatafora J.W."/>
            <person name="Grigoriev I.V."/>
            <person name="Hibbett D.S."/>
        </authorList>
    </citation>
    <scope>NUCLEOTIDE SEQUENCE [LARGE SCALE GENOMIC DNA]</scope>
    <source>
        <strain evidence="2 3">3A-2</strain>
    </source>
</reference>
<accession>A0A8E2DHS8</accession>
<feature type="region of interest" description="Disordered" evidence="1">
    <location>
        <begin position="108"/>
        <end position="237"/>
    </location>
</feature>
<name>A0A8E2DHS8_9APHY</name>